<dbReference type="OrthoDB" id="9772644at2"/>
<dbReference type="Proteomes" id="UP000309138">
    <property type="component" value="Unassembled WGS sequence"/>
</dbReference>
<dbReference type="PANTHER" id="PTHR37422">
    <property type="entry name" value="TEICHURONIC ACID BIOSYNTHESIS PROTEIN TUAE"/>
    <property type="match status" value="1"/>
</dbReference>
<dbReference type="InterPro" id="IPR017528">
    <property type="entry name" value="CHP03097O-antigen_lig-rel"/>
</dbReference>
<sequence length="449" mass="49986">MRDLAFVAFLAMLLGLGLRKPFVLVLGYVYIDLVSPQRLSYYLLSSIPISLLFFAAAVIGWLLFDKKEATRLSIRQVLMLLILGWAAYTLPASHFPIEAAQKWDWVWKTLVFAIFLPFTLTTRLRMEGLVAFMVLAAGSIIITGGIKTLGSGGGYGVLNLGVSNNAGLYEGSTISAVAIAMIPLILFLMKHQTLFPHDWRLKLFGSALIFACLLIPVGTEARTGLVCIAVLILLLLRDAKRRLLWLGLMGAAGALAVPFLPDSFTKRMDTIQSYEQDQSASTRVLVWQWTWDFVQDNPNGGGFAAYLQNRLQVQTTIRPEPGAPVQAPETIQAVDAGRAWHSSYFEVLGELGWPGFILWMSLNIAGLLRTEMLRWRHRRGPEETRWIADLATALQIAHVIYLVGSLFLSLAFQSFFYMWFGVQIALDTYAARKRRAVAAVPWRTQAVAG</sequence>
<feature type="transmembrane region" description="Helical" evidence="5">
    <location>
        <begin position="166"/>
        <end position="187"/>
    </location>
</feature>
<name>A0A4U1L3Q5_9SPHN</name>
<comment type="caution">
    <text evidence="8">The sequence shown here is derived from an EMBL/GenBank/DDBJ whole genome shotgun (WGS) entry which is preliminary data.</text>
</comment>
<feature type="domain" description="O-antigen ligase-related" evidence="6">
    <location>
        <begin position="208"/>
        <end position="360"/>
    </location>
</feature>
<keyword evidence="8" id="KW-0436">Ligase</keyword>
<dbReference type="NCBIfam" id="TIGR03097">
    <property type="entry name" value="PEP_O_lig_1"/>
    <property type="match status" value="1"/>
</dbReference>
<feature type="transmembrane region" description="Helical" evidence="5">
    <location>
        <begin position="199"/>
        <end position="215"/>
    </location>
</feature>
<gene>
    <name evidence="8" type="ORF">FBR43_11765</name>
</gene>
<keyword evidence="4 5" id="KW-0472">Membrane</keyword>
<accession>A0A4U1L3Q5</accession>
<dbReference type="GO" id="GO:0016874">
    <property type="term" value="F:ligase activity"/>
    <property type="evidence" value="ECO:0007669"/>
    <property type="project" value="UniProtKB-KW"/>
</dbReference>
<evidence type="ECO:0000256" key="2">
    <source>
        <dbReference type="ARBA" id="ARBA00022692"/>
    </source>
</evidence>
<feature type="transmembrane region" description="Helical" evidence="5">
    <location>
        <begin position="243"/>
        <end position="260"/>
    </location>
</feature>
<evidence type="ECO:0000256" key="1">
    <source>
        <dbReference type="ARBA" id="ARBA00004141"/>
    </source>
</evidence>
<evidence type="ECO:0000313" key="8">
    <source>
        <dbReference type="EMBL" id="TKD51352.1"/>
    </source>
</evidence>
<evidence type="ECO:0000256" key="3">
    <source>
        <dbReference type="ARBA" id="ARBA00022989"/>
    </source>
</evidence>
<comment type="subcellular location">
    <subcellularLocation>
        <location evidence="1">Membrane</location>
        <topology evidence="1">Multi-pass membrane protein</topology>
    </subcellularLocation>
</comment>
<organism evidence="8 9">
    <name type="scientific">Sphingomonas baiyangensis</name>
    <dbReference type="NCBI Taxonomy" id="2572576"/>
    <lineage>
        <taxon>Bacteria</taxon>
        <taxon>Pseudomonadati</taxon>
        <taxon>Pseudomonadota</taxon>
        <taxon>Alphaproteobacteria</taxon>
        <taxon>Sphingomonadales</taxon>
        <taxon>Sphingomonadaceae</taxon>
        <taxon>Sphingomonas</taxon>
    </lineage>
</organism>
<feature type="transmembrane region" description="Helical" evidence="5">
    <location>
        <begin position="129"/>
        <end position="146"/>
    </location>
</feature>
<proteinExistence type="predicted"/>
<dbReference type="RefSeq" id="WP_136943296.1">
    <property type="nucleotide sequence ID" value="NZ_SWKR01000002.1"/>
</dbReference>
<keyword evidence="2 5" id="KW-0812">Transmembrane</keyword>
<evidence type="ECO:0000256" key="5">
    <source>
        <dbReference type="SAM" id="Phobius"/>
    </source>
</evidence>
<protein>
    <submittedName>
        <fullName evidence="8">Putative O-glycosylation ligase, exosortase A system-associated</fullName>
    </submittedName>
</protein>
<feature type="transmembrane region" description="Helical" evidence="5">
    <location>
        <begin position="76"/>
        <end position="93"/>
    </location>
</feature>
<evidence type="ECO:0000259" key="6">
    <source>
        <dbReference type="Pfam" id="PF04932"/>
    </source>
</evidence>
<keyword evidence="9" id="KW-1185">Reference proteome</keyword>
<dbReference type="PANTHER" id="PTHR37422:SF13">
    <property type="entry name" value="LIPOPOLYSACCHARIDE BIOSYNTHESIS PROTEIN PA4999-RELATED"/>
    <property type="match status" value="1"/>
</dbReference>
<dbReference type="EMBL" id="SWKR01000002">
    <property type="protein sequence ID" value="TKD51352.1"/>
    <property type="molecule type" value="Genomic_DNA"/>
</dbReference>
<evidence type="ECO:0000313" key="9">
    <source>
        <dbReference type="Proteomes" id="UP000309138"/>
    </source>
</evidence>
<dbReference type="InterPro" id="IPR051533">
    <property type="entry name" value="WaaL-like"/>
</dbReference>
<dbReference type="Pfam" id="PF04932">
    <property type="entry name" value="Wzy_C"/>
    <property type="match status" value="1"/>
</dbReference>
<evidence type="ECO:0000259" key="7">
    <source>
        <dbReference type="Pfam" id="PF19358"/>
    </source>
</evidence>
<evidence type="ECO:0000256" key="4">
    <source>
        <dbReference type="ARBA" id="ARBA00023136"/>
    </source>
</evidence>
<feature type="transmembrane region" description="Helical" evidence="5">
    <location>
        <begin position="351"/>
        <end position="369"/>
    </location>
</feature>
<dbReference type="AlphaFoldDB" id="A0A4U1L3Q5"/>
<reference evidence="8 9" key="1">
    <citation type="submission" date="2019-04" db="EMBL/GenBank/DDBJ databases">
        <authorList>
            <person name="Yang Y."/>
            <person name="Wei D."/>
        </authorList>
    </citation>
    <scope>NUCLEOTIDE SEQUENCE [LARGE SCALE GENOMIC DNA]</scope>
    <source>
        <strain evidence="8 9">L-1-4w-11</strain>
    </source>
</reference>
<feature type="transmembrane region" description="Helical" evidence="5">
    <location>
        <begin position="105"/>
        <end position="122"/>
    </location>
</feature>
<dbReference type="GO" id="GO:0016020">
    <property type="term" value="C:membrane"/>
    <property type="evidence" value="ECO:0007669"/>
    <property type="project" value="UniProtKB-SubCell"/>
</dbReference>
<feature type="transmembrane region" description="Helical" evidence="5">
    <location>
        <begin position="43"/>
        <end position="64"/>
    </location>
</feature>
<dbReference type="InterPro" id="IPR045979">
    <property type="entry name" value="DUF5935"/>
</dbReference>
<feature type="domain" description="DUF5935" evidence="7">
    <location>
        <begin position="1"/>
        <end position="193"/>
    </location>
</feature>
<feature type="transmembrane region" description="Helical" evidence="5">
    <location>
        <begin position="221"/>
        <end position="236"/>
    </location>
</feature>
<dbReference type="Pfam" id="PF19358">
    <property type="entry name" value="DUF5935"/>
    <property type="match status" value="1"/>
</dbReference>
<dbReference type="InterPro" id="IPR007016">
    <property type="entry name" value="O-antigen_ligase-rel_domated"/>
</dbReference>
<keyword evidence="3 5" id="KW-1133">Transmembrane helix</keyword>
<feature type="transmembrane region" description="Helical" evidence="5">
    <location>
        <begin position="390"/>
        <end position="412"/>
    </location>
</feature>